<dbReference type="PROSITE" id="PS00194">
    <property type="entry name" value="THIOREDOXIN_1"/>
    <property type="match status" value="1"/>
</dbReference>
<dbReference type="GO" id="GO:0030288">
    <property type="term" value="C:outer membrane-bounded periplasmic space"/>
    <property type="evidence" value="ECO:0007669"/>
    <property type="project" value="InterPro"/>
</dbReference>
<evidence type="ECO:0000256" key="6">
    <source>
        <dbReference type="SAM" id="Phobius"/>
    </source>
</evidence>
<evidence type="ECO:0000256" key="5">
    <source>
        <dbReference type="ARBA" id="ARBA00023284"/>
    </source>
</evidence>
<dbReference type="GO" id="GO:0015036">
    <property type="term" value="F:disulfide oxidoreductase activity"/>
    <property type="evidence" value="ECO:0007669"/>
    <property type="project" value="InterPro"/>
</dbReference>
<keyword evidence="4" id="KW-1015">Disulfide bond</keyword>
<comment type="subcellular location">
    <subcellularLocation>
        <location evidence="1">Cell inner membrane</location>
        <topology evidence="1">Single-pass membrane protein</topology>
        <orientation evidence="1">Periplasmic side</orientation>
    </subcellularLocation>
</comment>
<organism evidence="8 9">
    <name type="scientific">Reinekea forsetii</name>
    <dbReference type="NCBI Taxonomy" id="1336806"/>
    <lineage>
        <taxon>Bacteria</taxon>
        <taxon>Pseudomonadati</taxon>
        <taxon>Pseudomonadota</taxon>
        <taxon>Gammaproteobacteria</taxon>
        <taxon>Oceanospirillales</taxon>
        <taxon>Saccharospirillaceae</taxon>
        <taxon>Reinekea</taxon>
    </lineage>
</organism>
<dbReference type="GO" id="GO:0017004">
    <property type="term" value="P:cytochrome complex assembly"/>
    <property type="evidence" value="ECO:0007669"/>
    <property type="project" value="UniProtKB-KW"/>
</dbReference>
<dbReference type="AlphaFoldDB" id="A0A2K8KRA3"/>
<dbReference type="SUPFAM" id="SSF52833">
    <property type="entry name" value="Thioredoxin-like"/>
    <property type="match status" value="1"/>
</dbReference>
<keyword evidence="6" id="KW-0812">Transmembrane</keyword>
<keyword evidence="3" id="KW-0201">Cytochrome c-type biogenesis</keyword>
<dbReference type="OrthoDB" id="9799347at2"/>
<accession>A0A2K8KRA3</accession>
<dbReference type="PROSITE" id="PS51352">
    <property type="entry name" value="THIOREDOXIN_2"/>
    <property type="match status" value="1"/>
</dbReference>
<evidence type="ECO:0000256" key="3">
    <source>
        <dbReference type="ARBA" id="ARBA00022748"/>
    </source>
</evidence>
<dbReference type="RefSeq" id="WP_100257424.1">
    <property type="nucleotide sequence ID" value="NZ_CP011797.1"/>
</dbReference>
<evidence type="ECO:0000313" key="8">
    <source>
        <dbReference type="EMBL" id="ATX77142.1"/>
    </source>
</evidence>
<evidence type="ECO:0000259" key="7">
    <source>
        <dbReference type="PROSITE" id="PS51352"/>
    </source>
</evidence>
<dbReference type="GO" id="GO:0005886">
    <property type="term" value="C:plasma membrane"/>
    <property type="evidence" value="ECO:0007669"/>
    <property type="project" value="UniProtKB-SubCell"/>
</dbReference>
<keyword evidence="9" id="KW-1185">Reference proteome</keyword>
<dbReference type="InterPro" id="IPR036249">
    <property type="entry name" value="Thioredoxin-like_sf"/>
</dbReference>
<evidence type="ECO:0000313" key="9">
    <source>
        <dbReference type="Proteomes" id="UP000229757"/>
    </source>
</evidence>
<dbReference type="InterPro" id="IPR050553">
    <property type="entry name" value="Thioredoxin_ResA/DsbE_sf"/>
</dbReference>
<protein>
    <submittedName>
        <fullName evidence="8">Cytochrome c-type biogenesis protein CcmG/DsbE, thiol:disulfide oxidoreductase</fullName>
    </submittedName>
</protein>
<evidence type="ECO:0000256" key="2">
    <source>
        <dbReference type="ARBA" id="ARBA00007758"/>
    </source>
</evidence>
<gene>
    <name evidence="8" type="primary">ccmG</name>
    <name evidence="8" type="ORF">REIFOR_02007</name>
</gene>
<evidence type="ECO:0000256" key="1">
    <source>
        <dbReference type="ARBA" id="ARBA00004383"/>
    </source>
</evidence>
<keyword evidence="6" id="KW-1133">Transmembrane helix</keyword>
<sequence>MKIKPLLIIPLIVVLMIFSVFGYALLSGVNPKAVPSALTGDPLPDFKLSRLEDSKKFLTVSDLVGEPMLVNIWATWCASCKYEHPVLNSLAAQGVKIIGINYKDDRAAALTWLSEYANPYSIDIFDPNGDLGFDLGVTGAPETFFVDSSGEVRYRFQGPITDVNWQNKLKAIFDEMA</sequence>
<dbReference type="CDD" id="cd03010">
    <property type="entry name" value="TlpA_like_DsbE"/>
    <property type="match status" value="1"/>
</dbReference>
<feature type="domain" description="Thioredoxin" evidence="7">
    <location>
        <begin position="37"/>
        <end position="177"/>
    </location>
</feature>
<evidence type="ECO:0000256" key="4">
    <source>
        <dbReference type="ARBA" id="ARBA00023157"/>
    </source>
</evidence>
<dbReference type="InterPro" id="IPR013740">
    <property type="entry name" value="Redoxin"/>
</dbReference>
<dbReference type="InterPro" id="IPR004799">
    <property type="entry name" value="Periplasmic_diS_OxRdtase_DsbE"/>
</dbReference>
<keyword evidence="6" id="KW-0472">Membrane</keyword>
<name>A0A2K8KRA3_9GAMM</name>
<dbReference type="Pfam" id="PF08534">
    <property type="entry name" value="Redoxin"/>
    <property type="match status" value="1"/>
</dbReference>
<proteinExistence type="inferred from homology"/>
<dbReference type="NCBIfam" id="TIGR00385">
    <property type="entry name" value="dsbE"/>
    <property type="match status" value="1"/>
</dbReference>
<reference evidence="8 9" key="1">
    <citation type="journal article" date="2017" name="Environ. Microbiol.">
        <title>Genomic and physiological analyses of 'Reinekea forsetii' reveal a versatile opportunistic lifestyle during spring algae blooms.</title>
        <authorList>
            <person name="Avci B."/>
            <person name="Hahnke R.L."/>
            <person name="Chafee M."/>
            <person name="Fischer T."/>
            <person name="Gruber-Vodicka H."/>
            <person name="Tegetmeyer H.E."/>
            <person name="Harder J."/>
            <person name="Fuchs B.M."/>
            <person name="Amann R.I."/>
            <person name="Teeling H."/>
        </authorList>
    </citation>
    <scope>NUCLEOTIDE SEQUENCE [LARGE SCALE GENOMIC DNA]</scope>
    <source>
        <strain evidence="8 9">Hel1_31_D35</strain>
    </source>
</reference>
<dbReference type="PANTHER" id="PTHR42852">
    <property type="entry name" value="THIOL:DISULFIDE INTERCHANGE PROTEIN DSBE"/>
    <property type="match status" value="1"/>
</dbReference>
<comment type="similarity">
    <text evidence="2">Belongs to the thioredoxin family. DsbE subfamily.</text>
</comment>
<dbReference type="InterPro" id="IPR013766">
    <property type="entry name" value="Thioredoxin_domain"/>
</dbReference>
<dbReference type="PANTHER" id="PTHR42852:SF6">
    <property type="entry name" value="THIOL:DISULFIDE INTERCHANGE PROTEIN DSBE"/>
    <property type="match status" value="1"/>
</dbReference>
<dbReference type="Gene3D" id="3.40.30.10">
    <property type="entry name" value="Glutaredoxin"/>
    <property type="match status" value="1"/>
</dbReference>
<dbReference type="KEGG" id="rfo:REIFOR_02007"/>
<feature type="transmembrane region" description="Helical" evidence="6">
    <location>
        <begin position="7"/>
        <end position="26"/>
    </location>
</feature>
<keyword evidence="5" id="KW-0676">Redox-active center</keyword>
<dbReference type="EMBL" id="CP011797">
    <property type="protein sequence ID" value="ATX77142.1"/>
    <property type="molecule type" value="Genomic_DNA"/>
</dbReference>
<dbReference type="InterPro" id="IPR017937">
    <property type="entry name" value="Thioredoxin_CS"/>
</dbReference>
<dbReference type="Proteomes" id="UP000229757">
    <property type="component" value="Chromosome"/>
</dbReference>